<organism evidence="3 4">
    <name type="scientific">Ructibacterium gallinarum</name>
    <dbReference type="NCBI Taxonomy" id="2779355"/>
    <lineage>
        <taxon>Bacteria</taxon>
        <taxon>Bacillati</taxon>
        <taxon>Bacillota</taxon>
        <taxon>Clostridia</taxon>
        <taxon>Eubacteriales</taxon>
        <taxon>Oscillospiraceae</taxon>
        <taxon>Ructibacterium</taxon>
    </lineage>
</organism>
<proteinExistence type="predicted"/>
<dbReference type="CDD" id="cd06587">
    <property type="entry name" value="VOC"/>
    <property type="match status" value="1"/>
</dbReference>
<dbReference type="EMBL" id="JADCKB010000001">
    <property type="protein sequence ID" value="MBE5038901.1"/>
    <property type="molecule type" value="Genomic_DNA"/>
</dbReference>
<dbReference type="SUPFAM" id="SSF54593">
    <property type="entry name" value="Glyoxalase/Bleomycin resistance protein/Dihydroxybiphenyl dioxygenase"/>
    <property type="match status" value="1"/>
</dbReference>
<comment type="caution">
    <text evidence="3">The sequence shown here is derived from an EMBL/GenBank/DDBJ whole genome shotgun (WGS) entry which is preliminary data.</text>
</comment>
<gene>
    <name evidence="3" type="ORF">INF28_00270</name>
</gene>
<evidence type="ECO:0000313" key="4">
    <source>
        <dbReference type="Proteomes" id="UP000806542"/>
    </source>
</evidence>
<dbReference type="Proteomes" id="UP000806542">
    <property type="component" value="Unassembled WGS sequence"/>
</dbReference>
<feature type="domain" description="VOC" evidence="2">
    <location>
        <begin position="4"/>
        <end position="121"/>
    </location>
</feature>
<reference evidence="3" key="1">
    <citation type="submission" date="2020-10" db="EMBL/GenBank/DDBJ databases">
        <title>ChiBAC.</title>
        <authorList>
            <person name="Zenner C."/>
            <person name="Hitch T.C.A."/>
            <person name="Clavel T."/>
        </authorList>
    </citation>
    <scope>NUCLEOTIDE SEQUENCE</scope>
    <source>
        <strain evidence="3">DSM 107454</strain>
    </source>
</reference>
<dbReference type="InterPro" id="IPR004360">
    <property type="entry name" value="Glyas_Fos-R_dOase_dom"/>
</dbReference>
<accession>A0A9D5LYQ2</accession>
<dbReference type="RefSeq" id="WP_226391466.1">
    <property type="nucleotide sequence ID" value="NZ_JADCKB010000001.1"/>
</dbReference>
<protein>
    <submittedName>
        <fullName evidence="3">VOC family protein</fullName>
    </submittedName>
</protein>
<dbReference type="PANTHER" id="PTHR43048">
    <property type="entry name" value="METHYLMALONYL-COA EPIMERASE"/>
    <property type="match status" value="1"/>
</dbReference>
<evidence type="ECO:0000259" key="2">
    <source>
        <dbReference type="PROSITE" id="PS51819"/>
    </source>
</evidence>
<dbReference type="PANTHER" id="PTHR43048:SF3">
    <property type="entry name" value="METHYLMALONYL-COA EPIMERASE, MITOCHONDRIAL"/>
    <property type="match status" value="1"/>
</dbReference>
<sequence length="125" mass="13726">MKIGIEHVGIFSKDTAALKDWYIKMFGWKIVYDNGKGTYFLKADDGSMIEFVQSEIDGGSHDMKATGIRHIAISVDDFDEMVAKLTEAGVKVLTEASVSAKGIGTMFFEDPDGNVLHLINRPAPL</sequence>
<keyword evidence="1" id="KW-0479">Metal-binding</keyword>
<dbReference type="GO" id="GO:0046872">
    <property type="term" value="F:metal ion binding"/>
    <property type="evidence" value="ECO:0007669"/>
    <property type="project" value="UniProtKB-KW"/>
</dbReference>
<dbReference type="InterPro" id="IPR037523">
    <property type="entry name" value="VOC_core"/>
</dbReference>
<dbReference type="GO" id="GO:0046491">
    <property type="term" value="P:L-methylmalonyl-CoA metabolic process"/>
    <property type="evidence" value="ECO:0007669"/>
    <property type="project" value="TreeGrafter"/>
</dbReference>
<dbReference type="InterPro" id="IPR051785">
    <property type="entry name" value="MMCE/EMCE_epimerase"/>
</dbReference>
<dbReference type="InterPro" id="IPR029068">
    <property type="entry name" value="Glyas_Bleomycin-R_OHBP_Dase"/>
</dbReference>
<evidence type="ECO:0000313" key="3">
    <source>
        <dbReference type="EMBL" id="MBE5038901.1"/>
    </source>
</evidence>
<dbReference type="GO" id="GO:0004493">
    <property type="term" value="F:methylmalonyl-CoA epimerase activity"/>
    <property type="evidence" value="ECO:0007669"/>
    <property type="project" value="TreeGrafter"/>
</dbReference>
<dbReference type="PROSITE" id="PS51819">
    <property type="entry name" value="VOC"/>
    <property type="match status" value="1"/>
</dbReference>
<name>A0A9D5LYQ2_9FIRM</name>
<evidence type="ECO:0000256" key="1">
    <source>
        <dbReference type="ARBA" id="ARBA00022723"/>
    </source>
</evidence>
<keyword evidence="4" id="KW-1185">Reference proteome</keyword>
<dbReference type="Pfam" id="PF00903">
    <property type="entry name" value="Glyoxalase"/>
    <property type="match status" value="1"/>
</dbReference>
<dbReference type="AlphaFoldDB" id="A0A9D5LYQ2"/>
<dbReference type="Gene3D" id="3.10.180.10">
    <property type="entry name" value="2,3-Dihydroxybiphenyl 1,2-Dioxygenase, domain 1"/>
    <property type="match status" value="1"/>
</dbReference>